<evidence type="ECO:0000256" key="1">
    <source>
        <dbReference type="ARBA" id="ARBA00022801"/>
    </source>
</evidence>
<protein>
    <submittedName>
        <fullName evidence="3">Uncharacterized protein</fullName>
    </submittedName>
</protein>
<dbReference type="InterPro" id="IPR042281">
    <property type="entry name" value="GpdQ_beta-strand"/>
</dbReference>
<reference evidence="3" key="1">
    <citation type="submission" date="2019-06" db="EMBL/GenBank/DDBJ databases">
        <authorList>
            <person name="Zheng W."/>
        </authorList>
    </citation>
    <scope>NUCLEOTIDE SEQUENCE</scope>
    <source>
        <strain evidence="3">QDHG01</strain>
    </source>
</reference>
<evidence type="ECO:0000313" key="3">
    <source>
        <dbReference type="EMBL" id="TNV78420.1"/>
    </source>
</evidence>
<dbReference type="AlphaFoldDB" id="A0A8J8NPX9"/>
<dbReference type="PANTHER" id="PTHR10340:SF57">
    <property type="entry name" value="METALLOPHOS DOMAIN-CONTAINING PROTEIN"/>
    <property type="match status" value="1"/>
</dbReference>
<comment type="caution">
    <text evidence="3">The sequence shown here is derived from an EMBL/GenBank/DDBJ whole genome shotgun (WGS) entry which is preliminary data.</text>
</comment>
<name>A0A8J8NPX9_HALGN</name>
<dbReference type="PANTHER" id="PTHR10340">
    <property type="entry name" value="SPHINGOMYELIN PHOSPHODIESTERASE"/>
    <property type="match status" value="1"/>
</dbReference>
<gene>
    <name evidence="3" type="ORF">FGO68_gene3811</name>
</gene>
<keyword evidence="2" id="KW-0325">Glycoprotein</keyword>
<dbReference type="SUPFAM" id="SSF56300">
    <property type="entry name" value="Metallo-dependent phosphatases"/>
    <property type="match status" value="1"/>
</dbReference>
<organism evidence="3 4">
    <name type="scientific">Halteria grandinella</name>
    <dbReference type="NCBI Taxonomy" id="5974"/>
    <lineage>
        <taxon>Eukaryota</taxon>
        <taxon>Sar</taxon>
        <taxon>Alveolata</taxon>
        <taxon>Ciliophora</taxon>
        <taxon>Intramacronucleata</taxon>
        <taxon>Spirotrichea</taxon>
        <taxon>Stichotrichia</taxon>
        <taxon>Sporadotrichida</taxon>
        <taxon>Halteriidae</taxon>
        <taxon>Halteria</taxon>
    </lineage>
</organism>
<keyword evidence="4" id="KW-1185">Reference proteome</keyword>
<dbReference type="Gene3D" id="3.30.750.180">
    <property type="entry name" value="GpdQ, beta-strand dimerisation domain"/>
    <property type="match status" value="1"/>
</dbReference>
<dbReference type="Proteomes" id="UP000785679">
    <property type="component" value="Unassembled WGS sequence"/>
</dbReference>
<evidence type="ECO:0000313" key="4">
    <source>
        <dbReference type="Proteomes" id="UP000785679"/>
    </source>
</evidence>
<accession>A0A8J8NPX9</accession>
<dbReference type="EMBL" id="RRYP01010379">
    <property type="protein sequence ID" value="TNV78420.1"/>
    <property type="molecule type" value="Genomic_DNA"/>
</dbReference>
<evidence type="ECO:0000256" key="2">
    <source>
        <dbReference type="ARBA" id="ARBA00023180"/>
    </source>
</evidence>
<proteinExistence type="predicted"/>
<sequence>MQGGFYRYDLPSKANISVLSINSILMNNKNDEQETQSVEAQLAWLESQLSNARGRKFLLHMHIPPGQWFQVGLDTYWKEKYLESYLGVIAKYQDSVSMILAAHAHPGEVRAPKSTRYPELDVTIMMTPSISPLGLLQPGYSILDFPVQAGLYPTAYWRYLQLHDYIIYQWPSFSTLDIQQSFNITLGNAPSIRAFQSSLKNDTDKYTHYLFAKMGYADWLIKIAQGLIVKAWAYSKVFDQKSFVCGMENYEIEGYQACLAE</sequence>
<dbReference type="GO" id="GO:0016787">
    <property type="term" value="F:hydrolase activity"/>
    <property type="evidence" value="ECO:0007669"/>
    <property type="project" value="UniProtKB-KW"/>
</dbReference>
<keyword evidence="1" id="KW-0378">Hydrolase</keyword>
<dbReference type="InterPro" id="IPR029052">
    <property type="entry name" value="Metallo-depent_PP-like"/>
</dbReference>